<dbReference type="Gene3D" id="3.40.630.30">
    <property type="match status" value="1"/>
</dbReference>
<organism evidence="2 3">
    <name type="scientific">Suipraeoptans intestinalis</name>
    <dbReference type="NCBI Taxonomy" id="2606628"/>
    <lineage>
        <taxon>Bacteria</taxon>
        <taxon>Bacillati</taxon>
        <taxon>Bacillota</taxon>
        <taxon>Clostridia</taxon>
        <taxon>Lachnospirales</taxon>
        <taxon>Lachnospiraceae</taxon>
        <taxon>Suipraeoptans</taxon>
    </lineage>
</organism>
<proteinExistence type="predicted"/>
<gene>
    <name evidence="2" type="ORF">FYJ34_10380</name>
</gene>
<feature type="domain" description="N-acetyltransferase" evidence="1">
    <location>
        <begin position="1"/>
        <end position="169"/>
    </location>
</feature>
<sequence>MTIRDARWEDARELCEIYRYYVEKTAITFEYETPDLQEFQRRMTGIMEKYPYLVLEEDGEIKGYAYAGPFVGKAAYDWSCELTIYLARGVQGQGYGRRLYEALEEALGSMGIQNLYACISYPETEDDYLNKNSADFHAHLGFRLAGKFLRCGYKFERWYHMIWMEKEIGEHRRDQPPVRSYAEISGRRS</sequence>
<dbReference type="PANTHER" id="PTHR43072">
    <property type="entry name" value="N-ACETYLTRANSFERASE"/>
    <property type="match status" value="1"/>
</dbReference>
<dbReference type="GO" id="GO:0016747">
    <property type="term" value="F:acyltransferase activity, transferring groups other than amino-acyl groups"/>
    <property type="evidence" value="ECO:0007669"/>
    <property type="project" value="InterPro"/>
</dbReference>
<keyword evidence="3" id="KW-1185">Reference proteome</keyword>
<dbReference type="InterPro" id="IPR000182">
    <property type="entry name" value="GNAT_dom"/>
</dbReference>
<name>A0A6N7V252_9FIRM</name>
<dbReference type="EMBL" id="VULY01000018">
    <property type="protein sequence ID" value="MSR94649.1"/>
    <property type="molecule type" value="Genomic_DNA"/>
</dbReference>
<dbReference type="PANTHER" id="PTHR43072:SF8">
    <property type="entry name" value="ACYLTRANSFERASE FABY-RELATED"/>
    <property type="match status" value="1"/>
</dbReference>
<dbReference type="Pfam" id="PF13420">
    <property type="entry name" value="Acetyltransf_4"/>
    <property type="match status" value="1"/>
</dbReference>
<comment type="caution">
    <text evidence="2">The sequence shown here is derived from an EMBL/GenBank/DDBJ whole genome shotgun (WGS) entry which is preliminary data.</text>
</comment>
<dbReference type="AlphaFoldDB" id="A0A6N7V252"/>
<dbReference type="RefSeq" id="WP_154478382.1">
    <property type="nucleotide sequence ID" value="NZ_VULY01000018.1"/>
</dbReference>
<dbReference type="CDD" id="cd04301">
    <property type="entry name" value="NAT_SF"/>
    <property type="match status" value="1"/>
</dbReference>
<dbReference type="PROSITE" id="PS51186">
    <property type="entry name" value="GNAT"/>
    <property type="match status" value="1"/>
</dbReference>
<protein>
    <submittedName>
        <fullName evidence="2">N-acetyltransferase family protein</fullName>
    </submittedName>
</protein>
<evidence type="ECO:0000259" key="1">
    <source>
        <dbReference type="PROSITE" id="PS51186"/>
    </source>
</evidence>
<reference evidence="2 3" key="1">
    <citation type="submission" date="2019-08" db="EMBL/GenBank/DDBJ databases">
        <title>In-depth cultivation of the pig gut microbiome towards novel bacterial diversity and tailored functional studies.</title>
        <authorList>
            <person name="Wylensek D."/>
            <person name="Hitch T.C.A."/>
            <person name="Clavel T."/>
        </authorList>
    </citation>
    <scope>NUCLEOTIDE SEQUENCE [LARGE SCALE GENOMIC DNA]</scope>
    <source>
        <strain evidence="2 3">68-1-5</strain>
    </source>
</reference>
<dbReference type="InterPro" id="IPR016181">
    <property type="entry name" value="Acyl_CoA_acyltransferase"/>
</dbReference>
<dbReference type="Proteomes" id="UP000434409">
    <property type="component" value="Unassembled WGS sequence"/>
</dbReference>
<accession>A0A6N7V252</accession>
<evidence type="ECO:0000313" key="2">
    <source>
        <dbReference type="EMBL" id="MSR94649.1"/>
    </source>
</evidence>
<evidence type="ECO:0000313" key="3">
    <source>
        <dbReference type="Proteomes" id="UP000434409"/>
    </source>
</evidence>
<keyword evidence="2" id="KW-0808">Transferase</keyword>
<dbReference type="SUPFAM" id="SSF55729">
    <property type="entry name" value="Acyl-CoA N-acyltransferases (Nat)"/>
    <property type="match status" value="1"/>
</dbReference>